<feature type="domain" description="Nephrocystin 3-like N-terminal" evidence="5">
    <location>
        <begin position="7"/>
        <end position="67"/>
    </location>
</feature>
<dbReference type="AlphaFoldDB" id="A0A9P8YAD8"/>
<dbReference type="SUPFAM" id="SSF48403">
    <property type="entry name" value="Ankyrin repeat"/>
    <property type="match status" value="1"/>
</dbReference>
<dbReference type="PROSITE" id="PS50297">
    <property type="entry name" value="ANK_REP_REGION"/>
    <property type="match status" value="3"/>
</dbReference>
<dbReference type="PRINTS" id="PR01415">
    <property type="entry name" value="ANKYRIN"/>
</dbReference>
<comment type="caution">
    <text evidence="6">The sequence shown here is derived from an EMBL/GenBank/DDBJ whole genome shotgun (WGS) entry which is preliminary data.</text>
</comment>
<dbReference type="PROSITE" id="PS50088">
    <property type="entry name" value="ANK_REPEAT"/>
    <property type="match status" value="4"/>
</dbReference>
<dbReference type="Gene3D" id="1.25.40.20">
    <property type="entry name" value="Ankyrin repeat-containing domain"/>
    <property type="match status" value="2"/>
</dbReference>
<keyword evidence="2 3" id="KW-0040">ANK repeat</keyword>
<evidence type="ECO:0000256" key="1">
    <source>
        <dbReference type="ARBA" id="ARBA00022737"/>
    </source>
</evidence>
<protein>
    <submittedName>
        <fullName evidence="6">Ankyrin repeat-containing domain protein</fullName>
    </submittedName>
</protein>
<dbReference type="Pfam" id="PF24883">
    <property type="entry name" value="NPHP3_N"/>
    <property type="match status" value="1"/>
</dbReference>
<dbReference type="SMART" id="SM00248">
    <property type="entry name" value="ANK"/>
    <property type="match status" value="8"/>
</dbReference>
<keyword evidence="7" id="KW-1185">Reference proteome</keyword>
<feature type="domain" description="GPI inositol-deacylase winged helix" evidence="4">
    <location>
        <begin position="174"/>
        <end position="262"/>
    </location>
</feature>
<organism evidence="6 7">
    <name type="scientific">Microdochium trichocladiopsis</name>
    <dbReference type="NCBI Taxonomy" id="1682393"/>
    <lineage>
        <taxon>Eukaryota</taxon>
        <taxon>Fungi</taxon>
        <taxon>Dikarya</taxon>
        <taxon>Ascomycota</taxon>
        <taxon>Pezizomycotina</taxon>
        <taxon>Sordariomycetes</taxon>
        <taxon>Xylariomycetidae</taxon>
        <taxon>Xylariales</taxon>
        <taxon>Microdochiaceae</taxon>
        <taxon>Microdochium</taxon>
    </lineage>
</organism>
<dbReference type="InterPro" id="IPR036770">
    <property type="entry name" value="Ankyrin_rpt-contain_sf"/>
</dbReference>
<proteinExistence type="predicted"/>
<dbReference type="Proteomes" id="UP000756346">
    <property type="component" value="Unassembled WGS sequence"/>
</dbReference>
<evidence type="ECO:0000259" key="5">
    <source>
        <dbReference type="Pfam" id="PF24883"/>
    </source>
</evidence>
<dbReference type="PANTHER" id="PTHR24193">
    <property type="entry name" value="ANKYRIN REPEAT PROTEIN"/>
    <property type="match status" value="1"/>
</dbReference>
<dbReference type="Pfam" id="PF00023">
    <property type="entry name" value="Ank"/>
    <property type="match status" value="1"/>
</dbReference>
<gene>
    <name evidence="6" type="ORF">B0I36DRAFT_319518</name>
</gene>
<dbReference type="GO" id="GO:0045944">
    <property type="term" value="P:positive regulation of transcription by RNA polymerase II"/>
    <property type="evidence" value="ECO:0007669"/>
    <property type="project" value="TreeGrafter"/>
</dbReference>
<dbReference type="InterPro" id="IPR054471">
    <property type="entry name" value="GPIID_WHD"/>
</dbReference>
<evidence type="ECO:0000313" key="6">
    <source>
        <dbReference type="EMBL" id="KAH7036004.1"/>
    </source>
</evidence>
<evidence type="ECO:0000259" key="4">
    <source>
        <dbReference type="Pfam" id="PF22939"/>
    </source>
</evidence>
<feature type="repeat" description="ANK" evidence="3">
    <location>
        <begin position="594"/>
        <end position="626"/>
    </location>
</feature>
<dbReference type="InterPro" id="IPR050663">
    <property type="entry name" value="Ankyrin-SOCS_Box"/>
</dbReference>
<sequence>MGSATGLWNLLITISQRNTVADIICVLDALDECHEQDRRLLIGWLVEWTQHRRNDKASKLKFLVSSRLYTDISRSFHKIEARIHLSGENDTEMHQISQEIDLVITAKLNVIAPILNLSAKQQQLLQQELRRVPHKTYLWAYLVFNEIEDIVETDSKSLLAAVRTLPQSVHDAYERILSRSRNAAKTKRMLSIIVAAKEPLNLLQLAEAWAIEPGLSTYDELEVVSEQQTRDNLRGLCGLFVIVYEHKVYLLHQTAREFLLEKNDIVVKTQQLARWQGTIVLAEAELVVATICIQYLLLRNIPTWAENQGDNSSSARRKILSGSRLVSSRAGGDTAQHHRAERTQSGLSTYAAEHWVDHMLETQGLASEELVRQAAMLCDRTTPNFSSWTSAFWKLSSGGRRRRSWEEATPSSQLIVASMLGLTPVVELLLLNPIIDLEYRESGVSATALVEAAHSFRASWPCERHYIETITLLLARGADVNATDTMGWTALMGAVESGSTDAVELLLRHGANLDTAHDGLRTPLIWAVSGTDLPIVRVLIEHGADPCQADIDGIEPLMSFEQGWTCPDEEIADMIGIAEFLLLKGADVNAQGPNGSTALHHACQSGPIELVETLLKHGAHVEAEDDCGETPLRRAVEWAPTSSLVQLLISNGADVNHADIYGRTPLDVAAARKTVELLLENGAEYGTVTDKHLEDLESAIWSRNQTAVKFLLEHVTDTARILKAIEMVAPLKESGISAIKLMLKQRLAKVAVLETKNQPVGPQLPD</sequence>
<dbReference type="GO" id="GO:0000976">
    <property type="term" value="F:transcription cis-regulatory region binding"/>
    <property type="evidence" value="ECO:0007669"/>
    <property type="project" value="TreeGrafter"/>
</dbReference>
<dbReference type="GO" id="GO:0005634">
    <property type="term" value="C:nucleus"/>
    <property type="evidence" value="ECO:0007669"/>
    <property type="project" value="TreeGrafter"/>
</dbReference>
<evidence type="ECO:0000313" key="7">
    <source>
        <dbReference type="Proteomes" id="UP000756346"/>
    </source>
</evidence>
<dbReference type="InterPro" id="IPR056884">
    <property type="entry name" value="NPHP3-like_N"/>
</dbReference>
<accession>A0A9P8YAD8</accession>
<evidence type="ECO:0000256" key="3">
    <source>
        <dbReference type="PROSITE-ProRule" id="PRU00023"/>
    </source>
</evidence>
<dbReference type="OrthoDB" id="194358at2759"/>
<reference evidence="6" key="1">
    <citation type="journal article" date="2021" name="Nat. Commun.">
        <title>Genetic determinants of endophytism in the Arabidopsis root mycobiome.</title>
        <authorList>
            <person name="Mesny F."/>
            <person name="Miyauchi S."/>
            <person name="Thiergart T."/>
            <person name="Pickel B."/>
            <person name="Atanasova L."/>
            <person name="Karlsson M."/>
            <person name="Huettel B."/>
            <person name="Barry K.W."/>
            <person name="Haridas S."/>
            <person name="Chen C."/>
            <person name="Bauer D."/>
            <person name="Andreopoulos W."/>
            <person name="Pangilinan J."/>
            <person name="LaButti K."/>
            <person name="Riley R."/>
            <person name="Lipzen A."/>
            <person name="Clum A."/>
            <person name="Drula E."/>
            <person name="Henrissat B."/>
            <person name="Kohler A."/>
            <person name="Grigoriev I.V."/>
            <person name="Martin F.M."/>
            <person name="Hacquard S."/>
        </authorList>
    </citation>
    <scope>NUCLEOTIDE SEQUENCE</scope>
    <source>
        <strain evidence="6">MPI-CAGE-CH-0230</strain>
    </source>
</reference>
<dbReference type="Pfam" id="PF12796">
    <property type="entry name" value="Ank_2"/>
    <property type="match status" value="2"/>
</dbReference>
<dbReference type="EMBL" id="JAGTJQ010000003">
    <property type="protein sequence ID" value="KAH7036004.1"/>
    <property type="molecule type" value="Genomic_DNA"/>
</dbReference>
<keyword evidence="1" id="KW-0677">Repeat</keyword>
<dbReference type="Pfam" id="PF22939">
    <property type="entry name" value="WHD_GPIID"/>
    <property type="match status" value="1"/>
</dbReference>
<feature type="repeat" description="ANK" evidence="3">
    <location>
        <begin position="627"/>
        <end position="660"/>
    </location>
</feature>
<feature type="repeat" description="ANK" evidence="3">
    <location>
        <begin position="486"/>
        <end position="518"/>
    </location>
</feature>
<dbReference type="PANTHER" id="PTHR24193:SF121">
    <property type="entry name" value="ADA2A-CONTAINING COMPLEX COMPONENT 3, ISOFORM D"/>
    <property type="match status" value="1"/>
</dbReference>
<dbReference type="GeneID" id="70182978"/>
<name>A0A9P8YAD8_9PEZI</name>
<evidence type="ECO:0000256" key="2">
    <source>
        <dbReference type="ARBA" id="ARBA00023043"/>
    </source>
</evidence>
<dbReference type="InterPro" id="IPR002110">
    <property type="entry name" value="Ankyrin_rpt"/>
</dbReference>
<dbReference type="RefSeq" id="XP_046016097.1">
    <property type="nucleotide sequence ID" value="XM_046153432.1"/>
</dbReference>
<feature type="repeat" description="ANK" evidence="3">
    <location>
        <begin position="519"/>
        <end position="551"/>
    </location>
</feature>